<keyword evidence="3" id="KW-1185">Reference proteome</keyword>
<dbReference type="EMBL" id="WAJR01000020">
    <property type="protein sequence ID" value="KAB1640018.1"/>
    <property type="molecule type" value="Genomic_DNA"/>
</dbReference>
<dbReference type="Proteomes" id="UP000468668">
    <property type="component" value="Unassembled WGS sequence"/>
</dbReference>
<organism evidence="2 3">
    <name type="scientific">Ellagibacter isourolithinifaciens</name>
    <dbReference type="NCBI Taxonomy" id="2137581"/>
    <lineage>
        <taxon>Bacteria</taxon>
        <taxon>Bacillati</taxon>
        <taxon>Actinomycetota</taxon>
        <taxon>Coriobacteriia</taxon>
        <taxon>Eggerthellales</taxon>
        <taxon>Eggerthellaceae</taxon>
        <taxon>Ellagibacter</taxon>
    </lineage>
</organism>
<reference evidence="2 3" key="1">
    <citation type="submission" date="2019-09" db="EMBL/GenBank/DDBJ databases">
        <title>Whole genome shotgun sequencing (WGS) of Ellagibacter isourolithinifaciens DSM 104140(T) and Adlercreutzia muris DSM 29508(T).</title>
        <authorList>
            <person name="Stoll D.A."/>
            <person name="Danylec N."/>
            <person name="Huch M."/>
        </authorList>
    </citation>
    <scope>NUCLEOTIDE SEQUENCE [LARGE SCALE GENOMIC DNA]</scope>
    <source>
        <strain evidence="2 3">DSM 104140</strain>
    </source>
</reference>
<feature type="transmembrane region" description="Helical" evidence="1">
    <location>
        <begin position="85"/>
        <end position="103"/>
    </location>
</feature>
<feature type="transmembrane region" description="Helical" evidence="1">
    <location>
        <begin position="156"/>
        <end position="176"/>
    </location>
</feature>
<feature type="transmembrane region" description="Helical" evidence="1">
    <location>
        <begin position="131"/>
        <end position="150"/>
    </location>
</feature>
<sequence>MTDLSMPSSSVRLGAAVPVPAPDVDENATGDVAVAKPSTKKRPLHKQLAFTLFMTGGMVTLMSLYNTALHTWFNFTLFDWLSGMLLRWPIAFAVSLTIGDVIAKRVLMPLVRKIASPSGWIASHIIPFCKVNAMVPFMTFFASLLSVGISQDLLPLWAFTYVTTLPAALAANVALVGPLARKMYRLVFSEKF</sequence>
<protein>
    <submittedName>
        <fullName evidence="2">DUF2798 domain-containing protein</fullName>
    </submittedName>
</protein>
<evidence type="ECO:0000256" key="1">
    <source>
        <dbReference type="SAM" id="Phobius"/>
    </source>
</evidence>
<comment type="caution">
    <text evidence="2">The sequence shown here is derived from an EMBL/GenBank/DDBJ whole genome shotgun (WGS) entry which is preliminary data.</text>
</comment>
<keyword evidence="1" id="KW-0812">Transmembrane</keyword>
<dbReference type="RefSeq" id="WP_158049965.1">
    <property type="nucleotide sequence ID" value="NZ_WAJR01000020.1"/>
</dbReference>
<dbReference type="GeneID" id="98658311"/>
<accession>A0A6N6NM94</accession>
<dbReference type="AlphaFoldDB" id="A0A6N6NM94"/>
<name>A0A6N6NM94_9ACTN</name>
<evidence type="ECO:0000313" key="2">
    <source>
        <dbReference type="EMBL" id="KAB1640018.1"/>
    </source>
</evidence>
<keyword evidence="1" id="KW-0472">Membrane</keyword>
<proteinExistence type="predicted"/>
<keyword evidence="1" id="KW-1133">Transmembrane helix</keyword>
<evidence type="ECO:0000313" key="3">
    <source>
        <dbReference type="Proteomes" id="UP000468668"/>
    </source>
</evidence>
<dbReference type="InterPro" id="IPR021529">
    <property type="entry name" value="DUF2798"/>
</dbReference>
<feature type="transmembrane region" description="Helical" evidence="1">
    <location>
        <begin position="48"/>
        <end position="65"/>
    </location>
</feature>
<dbReference type="OrthoDB" id="7159403at2"/>
<dbReference type="Pfam" id="PF11391">
    <property type="entry name" value="DUF2798"/>
    <property type="match status" value="2"/>
</dbReference>
<gene>
    <name evidence="2" type="ORF">F8C90_07805</name>
</gene>